<keyword evidence="4" id="KW-1185">Reference proteome</keyword>
<dbReference type="EMBL" id="CP025611">
    <property type="protein sequence ID" value="AUN30454.1"/>
    <property type="molecule type" value="Genomic_DNA"/>
</dbReference>
<dbReference type="KEGG" id="ncb:C0V82_09545"/>
<name>A0A2K9NBG2_9PROT</name>
<dbReference type="OrthoDB" id="7357778at2"/>
<keyword evidence="2" id="KW-0472">Membrane</keyword>
<feature type="transmembrane region" description="Helical" evidence="2">
    <location>
        <begin position="6"/>
        <end position="30"/>
    </location>
</feature>
<feature type="compositionally biased region" description="Basic and acidic residues" evidence="1">
    <location>
        <begin position="145"/>
        <end position="168"/>
    </location>
</feature>
<keyword evidence="2" id="KW-1133">Transmembrane helix</keyword>
<dbReference type="Pfam" id="PF13801">
    <property type="entry name" value="Metal_resist"/>
    <property type="match status" value="1"/>
</dbReference>
<dbReference type="Gene3D" id="1.20.120.1490">
    <property type="match status" value="1"/>
</dbReference>
<reference evidence="3 4" key="1">
    <citation type="submission" date="2017-12" db="EMBL/GenBank/DDBJ databases">
        <title>Genomes of bacteria within cyanobacterial aggregates.</title>
        <authorList>
            <person name="Cai H."/>
        </authorList>
    </citation>
    <scope>NUCLEOTIDE SEQUENCE [LARGE SCALE GENOMIC DNA]</scope>
    <source>
        <strain evidence="3 4">TH16</strain>
    </source>
</reference>
<organism evidence="3 4">
    <name type="scientific">Niveispirillum cyanobacteriorum</name>
    <dbReference type="NCBI Taxonomy" id="1612173"/>
    <lineage>
        <taxon>Bacteria</taxon>
        <taxon>Pseudomonadati</taxon>
        <taxon>Pseudomonadota</taxon>
        <taxon>Alphaproteobacteria</taxon>
        <taxon>Rhodospirillales</taxon>
        <taxon>Azospirillaceae</taxon>
        <taxon>Niveispirillum</taxon>
    </lineage>
</organism>
<sequence length="198" mass="22108">MNRDRLIQTALLASVGLNLFLLGTMVPRWLGPKPPFGDKMVMMGPDGPGGPGGPLFAMHRMMDDLPEADAKILKEHFGSDMEKMMDKAKSFRDRIDRLRDLMRADPFDPVALRTELESAAADRQTMEKAQTDRIIEVLGKLSPEGRRRLAEMRPPRMMINERRMHGGPEMRPPPPGGIPLDPDRAPMAAPPPPPEEGR</sequence>
<feature type="region of interest" description="Disordered" evidence="1">
    <location>
        <begin position="145"/>
        <end position="198"/>
    </location>
</feature>
<evidence type="ECO:0000256" key="1">
    <source>
        <dbReference type="SAM" id="MobiDB-lite"/>
    </source>
</evidence>
<evidence type="ECO:0000313" key="4">
    <source>
        <dbReference type="Proteomes" id="UP000234752"/>
    </source>
</evidence>
<dbReference type="RefSeq" id="WP_102112140.1">
    <property type="nucleotide sequence ID" value="NZ_BMGN01000002.1"/>
</dbReference>
<dbReference type="InterPro" id="IPR025961">
    <property type="entry name" value="Metal_resist"/>
</dbReference>
<dbReference type="Proteomes" id="UP000234752">
    <property type="component" value="Chromosome eg_1"/>
</dbReference>
<evidence type="ECO:0000313" key="3">
    <source>
        <dbReference type="EMBL" id="AUN30454.1"/>
    </source>
</evidence>
<gene>
    <name evidence="3" type="ORF">C0V82_09545</name>
</gene>
<evidence type="ECO:0000256" key="2">
    <source>
        <dbReference type="SAM" id="Phobius"/>
    </source>
</evidence>
<dbReference type="AlphaFoldDB" id="A0A2K9NBG2"/>
<feature type="compositionally biased region" description="Pro residues" evidence="1">
    <location>
        <begin position="188"/>
        <end position="198"/>
    </location>
</feature>
<accession>A0A2K9NBG2</accession>
<proteinExistence type="predicted"/>
<protein>
    <submittedName>
        <fullName evidence="3">Uncharacterized protein</fullName>
    </submittedName>
</protein>
<keyword evidence="2" id="KW-0812">Transmembrane</keyword>